<evidence type="ECO:0000313" key="2">
    <source>
        <dbReference type="RefSeq" id="XP_016487050.1"/>
    </source>
</evidence>
<gene>
    <name evidence="2" type="primary">LOC107807222</name>
</gene>
<dbReference type="KEGG" id="nta:107807222"/>
<proteinExistence type="predicted"/>
<accession>A0A1S4BDP6</accession>
<dbReference type="InterPro" id="IPR043128">
    <property type="entry name" value="Rev_trsase/Diguanyl_cyclase"/>
</dbReference>
<dbReference type="SUPFAM" id="SSF56672">
    <property type="entry name" value="DNA/RNA polymerases"/>
    <property type="match status" value="1"/>
</dbReference>
<dbReference type="PANTHER" id="PTHR48475">
    <property type="entry name" value="RIBONUCLEASE H"/>
    <property type="match status" value="1"/>
</dbReference>
<protein>
    <recommendedName>
        <fullName evidence="1">RNase H type-1 domain-containing protein</fullName>
    </recommendedName>
</protein>
<dbReference type="InterPro" id="IPR002156">
    <property type="entry name" value="RNaseH_domain"/>
</dbReference>
<dbReference type="AlphaFoldDB" id="A0A1S4BDP6"/>
<name>A0A1S4BDP6_TOBAC</name>
<dbReference type="Gene3D" id="3.30.420.10">
    <property type="entry name" value="Ribonuclease H-like superfamily/Ribonuclease H"/>
    <property type="match status" value="1"/>
</dbReference>
<dbReference type="GO" id="GO:0004523">
    <property type="term" value="F:RNA-DNA hybrid ribonuclease activity"/>
    <property type="evidence" value="ECO:0007669"/>
    <property type="project" value="InterPro"/>
</dbReference>
<dbReference type="FunFam" id="3.30.70.270:FF:000063">
    <property type="entry name" value="Zinc knuckle domaincontaining protein"/>
    <property type="match status" value="1"/>
</dbReference>
<evidence type="ECO:0000259" key="1">
    <source>
        <dbReference type="Pfam" id="PF13456"/>
    </source>
</evidence>
<dbReference type="GO" id="GO:0003676">
    <property type="term" value="F:nucleic acid binding"/>
    <property type="evidence" value="ECO:0007669"/>
    <property type="project" value="InterPro"/>
</dbReference>
<dbReference type="InterPro" id="IPR036397">
    <property type="entry name" value="RNaseH_sf"/>
</dbReference>
<dbReference type="Gene3D" id="3.30.70.270">
    <property type="match status" value="1"/>
</dbReference>
<dbReference type="Pfam" id="PF13456">
    <property type="entry name" value="RVT_3"/>
    <property type="match status" value="1"/>
</dbReference>
<sequence>MPFSLKNVSATYMRATTTLFHNMIHKEIERYSLKLNPAKYAFRVPAGKLLGFVVSRKGIELDASKIKAIQDLPPPKSKKDVMSFLGILNYISRFIAQSTVICEPIFKLLKKDAATKWTEECQKAFSKIKEYLSNPGSHCYYTCLLWTTHLDACWENTKAIKGQELADHLEENPVDMDYESLTTYFPDEEVLFTEEDIGESYPGWRMFFDGAANFKGVGIGALLISELGNHYAVLAKIRFPCTNDMAEYEACILGIRMAVDMNIKELLVIGDSDLLIHRVQDEELDGEPWCYNVKRFLETRVHPENATNGQKRALRRLANHFFLNGEVLYRRTPNLGLLRCVDDVEATRLLEEIHAGTCGHHMNGFTLAKKNL</sequence>
<dbReference type="PaxDb" id="4097-A0A1S4BDP6"/>
<dbReference type="OrthoDB" id="427924at2759"/>
<dbReference type="SMR" id="A0A1S4BDP6"/>
<dbReference type="RefSeq" id="XP_016487050.1">
    <property type="nucleotide sequence ID" value="XM_016631564.1"/>
</dbReference>
<dbReference type="STRING" id="4097.A0A1S4BDP6"/>
<organism evidence="2">
    <name type="scientific">Nicotiana tabacum</name>
    <name type="common">Common tobacco</name>
    <dbReference type="NCBI Taxonomy" id="4097"/>
    <lineage>
        <taxon>Eukaryota</taxon>
        <taxon>Viridiplantae</taxon>
        <taxon>Streptophyta</taxon>
        <taxon>Embryophyta</taxon>
        <taxon>Tracheophyta</taxon>
        <taxon>Spermatophyta</taxon>
        <taxon>Magnoliopsida</taxon>
        <taxon>eudicotyledons</taxon>
        <taxon>Gunneridae</taxon>
        <taxon>Pentapetalae</taxon>
        <taxon>asterids</taxon>
        <taxon>lamiids</taxon>
        <taxon>Solanales</taxon>
        <taxon>Solanaceae</taxon>
        <taxon>Nicotianoideae</taxon>
        <taxon>Nicotianeae</taxon>
        <taxon>Nicotiana</taxon>
    </lineage>
</organism>
<dbReference type="PANTHER" id="PTHR48475:SF1">
    <property type="entry name" value="RNASE H TYPE-1 DOMAIN-CONTAINING PROTEIN"/>
    <property type="match status" value="1"/>
</dbReference>
<reference evidence="2" key="1">
    <citation type="submission" date="2025-08" db="UniProtKB">
        <authorList>
            <consortium name="RefSeq"/>
        </authorList>
    </citation>
    <scope>IDENTIFICATION</scope>
</reference>
<dbReference type="InterPro" id="IPR043502">
    <property type="entry name" value="DNA/RNA_pol_sf"/>
</dbReference>
<feature type="domain" description="RNase H type-1" evidence="1">
    <location>
        <begin position="218"/>
        <end position="283"/>
    </location>
</feature>